<evidence type="ECO:0000256" key="5">
    <source>
        <dbReference type="ARBA" id="ARBA00029594"/>
    </source>
</evidence>
<evidence type="ECO:0000313" key="10">
    <source>
        <dbReference type="Proteomes" id="UP000290759"/>
    </source>
</evidence>
<dbReference type="Gene3D" id="3.30.160.20">
    <property type="match status" value="2"/>
</dbReference>
<reference evidence="9 10" key="2">
    <citation type="submission" date="2019-02" db="EMBL/GenBank/DDBJ databases">
        <title>'Lichenibacterium ramalinii' gen. nov. sp. nov., 'Lichenibacterium minor' gen. nov. sp. nov.</title>
        <authorList>
            <person name="Pankratov T."/>
        </authorList>
    </citation>
    <scope>NUCLEOTIDE SEQUENCE [LARGE SCALE GENOMIC DNA]</scope>
    <source>
        <strain evidence="9 10">RmlP026</strain>
    </source>
</reference>
<evidence type="ECO:0000256" key="2">
    <source>
        <dbReference type="ARBA" id="ARBA00004613"/>
    </source>
</evidence>
<protein>
    <recommendedName>
        <fullName evidence="3">Phospholipase D</fullName>
    </recommendedName>
    <alternativeName>
        <fullName evidence="5">Choline phosphatase</fullName>
    </alternativeName>
</protein>
<name>A0A4Q2U3J7_9HYPH</name>
<evidence type="ECO:0000256" key="1">
    <source>
        <dbReference type="ARBA" id="ARBA00003145"/>
    </source>
</evidence>
<gene>
    <name evidence="9" type="ORF">D3273_19495</name>
</gene>
<feature type="domain" description="PLD phosphodiesterase" evidence="7">
    <location>
        <begin position="88"/>
        <end position="115"/>
    </location>
</feature>
<dbReference type="SUPFAM" id="SSF56024">
    <property type="entry name" value="Phospholipase D/nuclease"/>
    <property type="match status" value="1"/>
</dbReference>
<comment type="function">
    <text evidence="1">Could be a virulence factor.</text>
</comment>
<dbReference type="CDD" id="cd00048">
    <property type="entry name" value="DSRM_SF"/>
    <property type="match status" value="1"/>
</dbReference>
<dbReference type="GO" id="GO:0032049">
    <property type="term" value="P:cardiolipin biosynthetic process"/>
    <property type="evidence" value="ECO:0007669"/>
    <property type="project" value="UniProtKB-ARBA"/>
</dbReference>
<dbReference type="InterPro" id="IPR014720">
    <property type="entry name" value="dsRBD_dom"/>
</dbReference>
<dbReference type="GO" id="GO:0030572">
    <property type="term" value="F:phosphatidyltransferase activity"/>
    <property type="evidence" value="ECO:0007669"/>
    <property type="project" value="UniProtKB-ARBA"/>
</dbReference>
<evidence type="ECO:0000256" key="6">
    <source>
        <dbReference type="PROSITE-ProRule" id="PRU00266"/>
    </source>
</evidence>
<dbReference type="GO" id="GO:0003723">
    <property type="term" value="F:RNA binding"/>
    <property type="evidence" value="ECO:0007669"/>
    <property type="project" value="UniProtKB-UniRule"/>
</dbReference>
<dbReference type="Proteomes" id="UP000290759">
    <property type="component" value="Unassembled WGS sequence"/>
</dbReference>
<dbReference type="Pfam" id="PF13091">
    <property type="entry name" value="PLDc_2"/>
    <property type="match status" value="1"/>
</dbReference>
<dbReference type="RefSeq" id="WP_129228565.1">
    <property type="nucleotide sequence ID" value="NZ_QYBB01000027.1"/>
</dbReference>
<dbReference type="Pfam" id="PF00035">
    <property type="entry name" value="dsrm"/>
    <property type="match status" value="2"/>
</dbReference>
<dbReference type="EMBL" id="QYBB01000027">
    <property type="protein sequence ID" value="RYC30348.1"/>
    <property type="molecule type" value="Genomic_DNA"/>
</dbReference>
<dbReference type="SMART" id="SM00358">
    <property type="entry name" value="DSRM"/>
    <property type="match status" value="2"/>
</dbReference>
<reference evidence="9 10" key="1">
    <citation type="submission" date="2018-12" db="EMBL/GenBank/DDBJ databases">
        <authorList>
            <person name="Grouzdev D.S."/>
            <person name="Krutkina M.S."/>
        </authorList>
    </citation>
    <scope>NUCLEOTIDE SEQUENCE [LARGE SCALE GENOMIC DNA]</scope>
    <source>
        <strain evidence="9 10">RmlP026</strain>
    </source>
</reference>
<dbReference type="PANTHER" id="PTHR21248">
    <property type="entry name" value="CARDIOLIPIN SYNTHASE"/>
    <property type="match status" value="1"/>
</dbReference>
<evidence type="ECO:0000256" key="3">
    <source>
        <dbReference type="ARBA" id="ARBA00018392"/>
    </source>
</evidence>
<keyword evidence="4" id="KW-0964">Secreted</keyword>
<evidence type="ECO:0000313" key="9">
    <source>
        <dbReference type="EMBL" id="RYC30348.1"/>
    </source>
</evidence>
<dbReference type="SUPFAM" id="SSF54768">
    <property type="entry name" value="dsRNA-binding domain-like"/>
    <property type="match status" value="2"/>
</dbReference>
<organism evidence="9 10">
    <name type="scientific">Lichenibacterium minor</name>
    <dbReference type="NCBI Taxonomy" id="2316528"/>
    <lineage>
        <taxon>Bacteria</taxon>
        <taxon>Pseudomonadati</taxon>
        <taxon>Pseudomonadota</taxon>
        <taxon>Alphaproteobacteria</taxon>
        <taxon>Hyphomicrobiales</taxon>
        <taxon>Lichenihabitantaceae</taxon>
        <taxon>Lichenibacterium</taxon>
    </lineage>
</organism>
<evidence type="ECO:0000259" key="8">
    <source>
        <dbReference type="PROSITE" id="PS50137"/>
    </source>
</evidence>
<keyword evidence="10" id="KW-1185">Reference proteome</keyword>
<dbReference type="InterPro" id="IPR001736">
    <property type="entry name" value="PLipase_D/transphosphatidylase"/>
</dbReference>
<comment type="subcellular location">
    <subcellularLocation>
        <location evidence="2">Secreted</location>
    </subcellularLocation>
</comment>
<feature type="domain" description="DRBM" evidence="8">
    <location>
        <begin position="677"/>
        <end position="743"/>
    </location>
</feature>
<dbReference type="PROSITE" id="PS50035">
    <property type="entry name" value="PLD"/>
    <property type="match status" value="1"/>
</dbReference>
<evidence type="ECO:0000259" key="7">
    <source>
        <dbReference type="PROSITE" id="PS50035"/>
    </source>
</evidence>
<keyword evidence="6" id="KW-0694">RNA-binding</keyword>
<dbReference type="PROSITE" id="PS50137">
    <property type="entry name" value="DS_RBD"/>
    <property type="match status" value="2"/>
</dbReference>
<accession>A0A4Q2U3J7</accession>
<dbReference type="PANTHER" id="PTHR21248:SF22">
    <property type="entry name" value="PHOSPHOLIPASE D"/>
    <property type="match status" value="1"/>
</dbReference>
<dbReference type="SMART" id="SM00155">
    <property type="entry name" value="PLDc"/>
    <property type="match status" value="1"/>
</dbReference>
<dbReference type="OrthoDB" id="9762009at2"/>
<sequence length="771" mass="85006">MSRLVLTPWRAAFLDEVKRARRSILLISPYMKFNVVSAIHREIGRRDIRVRTVTRCKVTDFAAGASDIDAVYALSGLHEAEERFEVRVDNLLHAKIFVFDERIAYIGSSNITFSGLQRNYEAVVAIEDSDFLGNLTKEAERYWHGATPASPEMLDGAVVKLRSYVRTTSVHRVTEEHYLSPPPVDDKVSEPTIAQEQALEELAEAEAQSEAREPSFVGVPRITEVTQTRQIELVEGFAGLLSILRYRFGIELDHREHGLALAVHILDFGTYENACRSEDMRALIDDAVPKTVFTALRGIGRAIWDFGVMAIASRSGLLRRFGPAGASMLGSAALSRGLLDVLWDQNLLDPPWFLYLEAQPKPAKTFAAFRLFGLVAVLRGSMAATRLVEEFFNPTDLFGDDLAETSDLKGSKMMLQEVAHARGRTVSYADHASIGESHNSTWTCECRMGGMPPAGGEGLSKGASESDAASRMLRHMWSDPTWRTSLLLERQRAADVSKRSGPWRVVIDLPDVDEVRRICDLFRVETNLDFPDEVVFPAFVDGHLKKKLRLNFDNQALAYIGSTAVNVAVWLNAHRRGLSRPEDFLRQVWGQLGSIVRVDAVWTSVDVNRTFTDAIRTTVIQALAGGLVVRYGGARAIEMVDEFIGRISHTEASVTSVVSTGTDVLVTTSPSFQDGMSYTEQLQRVAQAYAELPRYGSTQSGARHAPVFVSVVSLLGHSARAEGTTKKSARNRAAFELLLKLKQELGEGRLAPTTPAAVEAAPAGIVPTTSS</sequence>
<evidence type="ECO:0000256" key="4">
    <source>
        <dbReference type="ARBA" id="ARBA00022525"/>
    </source>
</evidence>
<dbReference type="GO" id="GO:0005576">
    <property type="term" value="C:extracellular region"/>
    <property type="evidence" value="ECO:0007669"/>
    <property type="project" value="UniProtKB-SubCell"/>
</dbReference>
<proteinExistence type="predicted"/>
<dbReference type="Gene3D" id="3.30.870.10">
    <property type="entry name" value="Endonuclease Chain A"/>
    <property type="match status" value="1"/>
</dbReference>
<dbReference type="InterPro" id="IPR025202">
    <property type="entry name" value="PLD-like_dom"/>
</dbReference>
<comment type="caution">
    <text evidence="9">The sequence shown here is derived from an EMBL/GenBank/DDBJ whole genome shotgun (WGS) entry which is preliminary data.</text>
</comment>
<dbReference type="CDD" id="cd00138">
    <property type="entry name" value="PLDc_SF"/>
    <property type="match status" value="1"/>
</dbReference>
<feature type="domain" description="DRBM" evidence="8">
    <location>
        <begin position="410"/>
        <end position="478"/>
    </location>
</feature>
<dbReference type="AlphaFoldDB" id="A0A4Q2U3J7"/>